<evidence type="ECO:0000259" key="1">
    <source>
        <dbReference type="SMART" id="SM00849"/>
    </source>
</evidence>
<dbReference type="SUPFAM" id="SSF56281">
    <property type="entry name" value="Metallo-hydrolase/oxidoreductase"/>
    <property type="match status" value="1"/>
</dbReference>
<dbReference type="AlphaFoldDB" id="A0A9X9S241"/>
<gene>
    <name evidence="2" type="ORF">OU421_06780</name>
</gene>
<keyword evidence="3" id="KW-1185">Reference proteome</keyword>
<dbReference type="Proteomes" id="UP001163096">
    <property type="component" value="Chromosome"/>
</dbReference>
<accession>A0A9X9S241</accession>
<dbReference type="Gene3D" id="3.60.15.10">
    <property type="entry name" value="Ribonuclease Z/Hydroxyacylglutathione hydrolase-like"/>
    <property type="match status" value="1"/>
</dbReference>
<organism evidence="2 3">
    <name type="scientific">Methanogenium organophilum</name>
    <dbReference type="NCBI Taxonomy" id="2199"/>
    <lineage>
        <taxon>Archaea</taxon>
        <taxon>Methanobacteriati</taxon>
        <taxon>Methanobacteriota</taxon>
        <taxon>Stenosarchaea group</taxon>
        <taxon>Methanomicrobia</taxon>
        <taxon>Methanomicrobiales</taxon>
        <taxon>Methanomicrobiaceae</taxon>
        <taxon>Methanogenium</taxon>
    </lineage>
</organism>
<dbReference type="EMBL" id="CP113361">
    <property type="protein sequence ID" value="WAI00142.1"/>
    <property type="molecule type" value="Genomic_DNA"/>
</dbReference>
<sequence length="510" mass="56938">MKRYAFVTTIPIRTGALQRGVAIITRHNGNINRVHFDRSIDPHTVFFEVTAKPEEYEQIRQELTDIGYLQTSLETFASLKIHIHLPHESGALNEFLIMTTGAGAQVTSITFDDAGIHPDRVTIAMSVREIGPAEQLLDALKSRYPIEVLEFDNTGETLDDTVFYLRFAQKMRTLIESDDDDFLLRFLGDINHTAQDLTARGEDPKTVFRNVLEAGEYIATTCGDGFYADVQIVHLSEEVTLYAIQLPGGGNIYLFRTLDGFEMLDTGYAVYHQDVMQLFAAYALPVAEQLTRIITSHGDADHCGAGGFFDVPAIMHPATREIIRTGNRAWGSRNEGLVLEEIYTTMIALYSRWNPPAEDNIRLICPETDEKRSIFPVVCRLTIGDLGFEVLETPGGHQVGELVLYCPEKGYLFTADSLMNFASLTEERRRYNSYADYLVTSVNVDSDLARAERRALIGLAQEFTEETGRPCTVFGGHGAVSEYRDGALTIVGAVEHYTHAGGRELPEKNT</sequence>
<dbReference type="KEGG" id="mou:OU421_06780"/>
<evidence type="ECO:0000313" key="2">
    <source>
        <dbReference type="EMBL" id="WAI00142.1"/>
    </source>
</evidence>
<feature type="domain" description="Metallo-beta-lactamase" evidence="1">
    <location>
        <begin position="249"/>
        <end position="477"/>
    </location>
</feature>
<proteinExistence type="predicted"/>
<protein>
    <submittedName>
        <fullName evidence="2">MBL fold metallo-hydrolase</fullName>
    </submittedName>
</protein>
<dbReference type="CDD" id="cd06262">
    <property type="entry name" value="metallo-hydrolase-like_MBL-fold"/>
    <property type="match status" value="1"/>
</dbReference>
<reference evidence="2" key="1">
    <citation type="submission" date="2022-11" db="EMBL/GenBank/DDBJ databases">
        <title>Complete genome sequence of Methanogenium organophilum DSM 3596.</title>
        <authorList>
            <person name="Chen S.-C."/>
            <person name="Lai S.-J."/>
            <person name="You Y.-T."/>
        </authorList>
    </citation>
    <scope>NUCLEOTIDE SEQUENCE</scope>
    <source>
        <strain evidence="2">DSM 3596</strain>
    </source>
</reference>
<name>A0A9X9S241_METOG</name>
<evidence type="ECO:0000313" key="3">
    <source>
        <dbReference type="Proteomes" id="UP001163096"/>
    </source>
</evidence>
<dbReference type="RefSeq" id="WP_268185315.1">
    <property type="nucleotide sequence ID" value="NZ_CP113361.1"/>
</dbReference>
<dbReference type="InterPro" id="IPR001279">
    <property type="entry name" value="Metallo-B-lactamas"/>
</dbReference>
<dbReference type="SMART" id="SM00849">
    <property type="entry name" value="Lactamase_B"/>
    <property type="match status" value="1"/>
</dbReference>
<dbReference type="Pfam" id="PF00753">
    <property type="entry name" value="Lactamase_B"/>
    <property type="match status" value="1"/>
</dbReference>
<dbReference type="GeneID" id="76834792"/>
<dbReference type="InterPro" id="IPR036866">
    <property type="entry name" value="RibonucZ/Hydroxyglut_hydro"/>
</dbReference>